<comment type="subcellular location">
    <subcellularLocation>
        <location evidence="1">Membrane</location>
        <topology evidence="1">Multi-pass membrane protein</topology>
    </subcellularLocation>
</comment>
<dbReference type="SUPFAM" id="SSF90123">
    <property type="entry name" value="ABC transporter transmembrane region"/>
    <property type="match status" value="2"/>
</dbReference>
<dbReference type="PROSITE" id="PS50929">
    <property type="entry name" value="ABC_TM1F"/>
    <property type="match status" value="2"/>
</dbReference>
<dbReference type="GO" id="GO:0016020">
    <property type="term" value="C:membrane"/>
    <property type="evidence" value="ECO:0007669"/>
    <property type="project" value="UniProtKB-SubCell"/>
</dbReference>
<evidence type="ECO:0000256" key="2">
    <source>
        <dbReference type="ARBA" id="ARBA00022448"/>
    </source>
</evidence>
<reference evidence="13 14" key="1">
    <citation type="submission" date="2016-06" db="EMBL/GenBank/DDBJ databases">
        <title>Evolution of pathogenesis and genome organization in the Tremellales.</title>
        <authorList>
            <person name="Cuomo C."/>
            <person name="Litvintseva A."/>
            <person name="Heitman J."/>
            <person name="Chen Y."/>
            <person name="Sun S."/>
            <person name="Springer D."/>
            <person name="Dromer F."/>
            <person name="Young S."/>
            <person name="Zeng Q."/>
            <person name="Chapman S."/>
            <person name="Gujja S."/>
            <person name="Saif S."/>
            <person name="Birren B."/>
        </authorList>
    </citation>
    <scope>NUCLEOTIDE SEQUENCE [LARGE SCALE GENOMIC DNA]</scope>
    <source>
        <strain evidence="13 14">CBS 6273</strain>
    </source>
</reference>
<dbReference type="CDD" id="cd18606">
    <property type="entry name" value="ABC_6TM_YOR1_D2_like"/>
    <property type="match status" value="1"/>
</dbReference>
<feature type="transmembrane region" description="Helical" evidence="10">
    <location>
        <begin position="1053"/>
        <end position="1071"/>
    </location>
</feature>
<proteinExistence type="predicted"/>
<dbReference type="CDD" id="cd18597">
    <property type="entry name" value="ABC_6TM_YOR1_D1_like"/>
    <property type="match status" value="1"/>
</dbReference>
<name>A0A1E3K4I5_9TREE</name>
<keyword evidence="5" id="KW-0547">Nucleotide-binding</keyword>
<dbReference type="Pfam" id="PF00664">
    <property type="entry name" value="ABC_membrane"/>
    <property type="match status" value="2"/>
</dbReference>
<dbReference type="Gene3D" id="3.40.50.300">
    <property type="entry name" value="P-loop containing nucleotide triphosphate hydrolases"/>
    <property type="match status" value="2"/>
</dbReference>
<evidence type="ECO:0000256" key="3">
    <source>
        <dbReference type="ARBA" id="ARBA00022692"/>
    </source>
</evidence>
<feature type="transmembrane region" description="Helical" evidence="10">
    <location>
        <begin position="199"/>
        <end position="221"/>
    </location>
</feature>
<evidence type="ECO:0000256" key="7">
    <source>
        <dbReference type="ARBA" id="ARBA00022989"/>
    </source>
</evidence>
<evidence type="ECO:0000256" key="4">
    <source>
        <dbReference type="ARBA" id="ARBA00022737"/>
    </source>
</evidence>
<dbReference type="InterPro" id="IPR036640">
    <property type="entry name" value="ABC1_TM_sf"/>
</dbReference>
<dbReference type="InterPro" id="IPR017871">
    <property type="entry name" value="ABC_transporter-like_CS"/>
</dbReference>
<dbReference type="GO" id="GO:0005524">
    <property type="term" value="F:ATP binding"/>
    <property type="evidence" value="ECO:0007669"/>
    <property type="project" value="UniProtKB-KW"/>
</dbReference>
<dbReference type="SMART" id="SM00382">
    <property type="entry name" value="AAA"/>
    <property type="match status" value="2"/>
</dbReference>
<feature type="transmembrane region" description="Helical" evidence="10">
    <location>
        <begin position="874"/>
        <end position="898"/>
    </location>
</feature>
<dbReference type="GO" id="GO:0140359">
    <property type="term" value="F:ABC-type transporter activity"/>
    <property type="evidence" value="ECO:0007669"/>
    <property type="project" value="InterPro"/>
</dbReference>
<dbReference type="CDD" id="cd03244">
    <property type="entry name" value="ABCC_MRP_domain2"/>
    <property type="match status" value="1"/>
</dbReference>
<dbReference type="PROSITE" id="PS50893">
    <property type="entry name" value="ABC_TRANSPORTER_2"/>
    <property type="match status" value="2"/>
</dbReference>
<evidence type="ECO:0000256" key="1">
    <source>
        <dbReference type="ARBA" id="ARBA00004141"/>
    </source>
</evidence>
<evidence type="ECO:0000256" key="5">
    <source>
        <dbReference type="ARBA" id="ARBA00022741"/>
    </source>
</evidence>
<evidence type="ECO:0000313" key="13">
    <source>
        <dbReference type="EMBL" id="ODO07999.1"/>
    </source>
</evidence>
<dbReference type="Gene3D" id="1.20.1560.10">
    <property type="entry name" value="ABC transporter type 1, transmembrane domain"/>
    <property type="match status" value="2"/>
</dbReference>
<feature type="transmembrane region" description="Helical" evidence="10">
    <location>
        <begin position="819"/>
        <end position="846"/>
    </location>
</feature>
<dbReference type="PANTHER" id="PTHR24223">
    <property type="entry name" value="ATP-BINDING CASSETTE SUB-FAMILY C"/>
    <property type="match status" value="1"/>
</dbReference>
<dbReference type="FunFam" id="3.40.50.300:FF:000630">
    <property type="entry name" value="ATP-binding cassette (ABC) transporter, putative"/>
    <property type="match status" value="1"/>
</dbReference>
<keyword evidence="6" id="KW-0067">ATP-binding</keyword>
<evidence type="ECO:0000256" key="9">
    <source>
        <dbReference type="SAM" id="MobiDB-lite"/>
    </source>
</evidence>
<dbReference type="Proteomes" id="UP000095149">
    <property type="component" value="Unassembled WGS sequence"/>
</dbReference>
<dbReference type="CDD" id="cd03250">
    <property type="entry name" value="ABCC_MRP_domain1"/>
    <property type="match status" value="1"/>
</dbReference>
<feature type="transmembrane region" description="Helical" evidence="10">
    <location>
        <begin position="939"/>
        <end position="959"/>
    </location>
</feature>
<dbReference type="OrthoDB" id="2563870at2759"/>
<accession>A0A1E3K4I5</accession>
<protein>
    <submittedName>
        <fullName evidence="13">Uncharacterized protein</fullName>
    </submittedName>
</protein>
<dbReference type="InterPro" id="IPR003439">
    <property type="entry name" value="ABC_transporter-like_ATP-bd"/>
</dbReference>
<dbReference type="GO" id="GO:0016887">
    <property type="term" value="F:ATP hydrolysis activity"/>
    <property type="evidence" value="ECO:0007669"/>
    <property type="project" value="InterPro"/>
</dbReference>
<evidence type="ECO:0000256" key="10">
    <source>
        <dbReference type="SAM" id="Phobius"/>
    </source>
</evidence>
<feature type="transmembrane region" description="Helical" evidence="10">
    <location>
        <begin position="387"/>
        <end position="407"/>
    </location>
</feature>
<dbReference type="InterPro" id="IPR027417">
    <property type="entry name" value="P-loop_NTPase"/>
</dbReference>
<dbReference type="PANTHER" id="PTHR24223:SF415">
    <property type="entry name" value="FI20190P1"/>
    <property type="match status" value="1"/>
</dbReference>
<feature type="region of interest" description="Disordered" evidence="9">
    <location>
        <begin position="492"/>
        <end position="523"/>
    </location>
</feature>
<keyword evidence="3 10" id="KW-0812">Transmembrane</keyword>
<gene>
    <name evidence="13" type="ORF">I350_03582</name>
</gene>
<feature type="compositionally biased region" description="Basic and acidic residues" evidence="9">
    <location>
        <begin position="99"/>
        <end position="108"/>
    </location>
</feature>
<dbReference type="InterPro" id="IPR011527">
    <property type="entry name" value="ABC1_TM_dom"/>
</dbReference>
<keyword evidence="4" id="KW-0677">Repeat</keyword>
<comment type="caution">
    <text evidence="13">The sequence shown here is derived from an EMBL/GenBank/DDBJ whole genome shotgun (WGS) entry which is preliminary data.</text>
</comment>
<keyword evidence="2" id="KW-0813">Transport</keyword>
<keyword evidence="7 10" id="KW-1133">Transmembrane helix</keyword>
<dbReference type="InterPro" id="IPR003593">
    <property type="entry name" value="AAA+_ATPase"/>
</dbReference>
<feature type="domain" description="ABC transmembrane type-1" evidence="12">
    <location>
        <begin position="874"/>
        <end position="1106"/>
    </location>
</feature>
<feature type="region of interest" description="Disordered" evidence="9">
    <location>
        <begin position="81"/>
        <end position="113"/>
    </location>
</feature>
<evidence type="ECO:0000256" key="6">
    <source>
        <dbReference type="ARBA" id="ARBA00022840"/>
    </source>
</evidence>
<dbReference type="InterPro" id="IPR050173">
    <property type="entry name" value="ABC_transporter_C-like"/>
</dbReference>
<dbReference type="FunFam" id="1.20.1560.10:FF:000013">
    <property type="entry name" value="ABC transporter C family member 2"/>
    <property type="match status" value="1"/>
</dbReference>
<dbReference type="FunFam" id="3.40.50.300:FF:000997">
    <property type="entry name" value="Multidrug resistance-associated protein 1"/>
    <property type="match status" value="1"/>
</dbReference>
<feature type="domain" description="ABC transporter" evidence="11">
    <location>
        <begin position="1144"/>
        <end position="1380"/>
    </location>
</feature>
<feature type="transmembrane region" description="Helical" evidence="10">
    <location>
        <begin position="1083"/>
        <end position="1102"/>
    </location>
</feature>
<organism evidence="13 14">
    <name type="scientific">Cryptococcus amylolentus CBS 6273</name>
    <dbReference type="NCBI Taxonomy" id="1296118"/>
    <lineage>
        <taxon>Eukaryota</taxon>
        <taxon>Fungi</taxon>
        <taxon>Dikarya</taxon>
        <taxon>Basidiomycota</taxon>
        <taxon>Agaricomycotina</taxon>
        <taxon>Tremellomycetes</taxon>
        <taxon>Tremellales</taxon>
        <taxon>Cryptococcaceae</taxon>
        <taxon>Cryptococcus</taxon>
    </lineage>
</organism>
<dbReference type="PROSITE" id="PS00211">
    <property type="entry name" value="ABC_TRANSPORTER_1"/>
    <property type="match status" value="2"/>
</dbReference>
<evidence type="ECO:0000256" key="8">
    <source>
        <dbReference type="ARBA" id="ARBA00023136"/>
    </source>
</evidence>
<evidence type="ECO:0000313" key="14">
    <source>
        <dbReference type="Proteomes" id="UP000095149"/>
    </source>
</evidence>
<dbReference type="SUPFAM" id="SSF52540">
    <property type="entry name" value="P-loop containing nucleoside triphosphate hydrolases"/>
    <property type="match status" value="2"/>
</dbReference>
<dbReference type="EMBL" id="MEKH01000005">
    <property type="protein sequence ID" value="ODO07999.1"/>
    <property type="molecule type" value="Genomic_DNA"/>
</dbReference>
<feature type="transmembrane region" description="Helical" evidence="10">
    <location>
        <begin position="290"/>
        <end position="315"/>
    </location>
</feature>
<feature type="domain" description="ABC transmembrane type-1" evidence="12">
    <location>
        <begin position="156"/>
        <end position="445"/>
    </location>
</feature>
<feature type="domain" description="ABC transporter" evidence="11">
    <location>
        <begin position="503"/>
        <end position="742"/>
    </location>
</feature>
<sequence length="1404" mass="155685">MIIPFYKPTPAPPGIFKNQPLPYSNASFAGKFFLQWIAPMIKAAWSRPIQQDDIWDITPDLSSKTLGDELERHYMRRVPPSKRPAGYYDPSLRVHPSSQKHESREGTKLSRRMQKKVQNGDVILEDGRVYDRSLTKALYFTIWRMFTYNNSVNAMAQVLRLTAPLVTKILITQLTTAYNYHQATKSGLDLNDIQRPKSVGYMLGVAFGLWSMLAASSFLMYPTWFGANLMGKKLRSALIVMIARKSMRLSSKSRSVMTNGRLTTMVSVDCSSIDALCHISLDITSAPLSIILGTALLIYTLGYSALVGIGVLALTGPYKTFMFKRISKLRKAQTEIIDTRVRLLSEVLNNIGAVKLYAYEKIWAARIGEMRKEELDKLKSNCVGKSSLTMIVAFIPTLAAIMTYITYSLSGHDLDAAIIFSSLQYFNVMRTPLTMLPRIISGFSEAKVAVRRLSELFEAEELEQDIKIDESSNYGVEAKACFQYERLNTVEEEEGKQQLPPYEKPDDAADAGPNEKSSGATDKIPFSLKDIDLQIPRGSLVCVVGSVATGKTALLSGLLNEMKRTEGEVVFGGSVSYVPQHAWVQSGSVRDNITFSCSPEDVDSTRIEDVVEACALRRDVEMWPQGILTQIGERGITLSGGQRQRICIARAAYAQTPVVLLDDPLSAVDAHVGNHLLQNCILNGPLSSRTRVLVTHHLDILHLADIILVMGRDENGDGRIIQQGSYKQLMATTGTFQTLISQFGSTTHESSSSSISEVEDVEGAIDQTADDADTGAEKTGPTSATKMVEETKLILDEEIAEGSISWTVYRKYGQAINSWILPILVVSFLLLSQAATVFNSLFLGFWSEDKYDSLRQGEYMAIYGGELRRVIDQLLIILQFGAIYTIFLSGIAASYTMFNQGWNGVIRSPTGWHHRTPTGRIINRLTKDIENLDDRLPDVWYLVANAVLSISGTLALILYVYPWIALLFIPVYIYDFVSFVYYRVTTRDLQRLSSVARSHVYANFGEQLAGLPVIRAFHQQSNYNQRLEKSVDVEMATVMCGKLIQGSWAGLRINFMSYLLILFVAVFGVIFRNTVAPSQFGVVLTYVIATSSALTGLIGWVAEVEQEMNNVERVQHYGALPTEASPSLPSDPAPSDPWPSHGAISFRDVQLRYRPDLPLVLKGLNFDIHPGEKIGVIGRTGAGKSSIAQALFRTVELSGGKIVIDDRDLQGLGLDTLRQRLSIIPQDTFLFGGTVRENIDPSNTHTDAEMNDALNLIHAGDSSSDLRAKFGLDAMVGNEGSNFSAGERQLLALVRALVRGCRVLLLDEATSSVDPRTDALIQRIIQSQFSNTTIISIAHRLQTVAYYDRMLVMDAGKVAEFDSPLDLFDESESIFRALCDKSRITREELLRIRRGAGLDNAGEL</sequence>
<keyword evidence="8 10" id="KW-0472">Membrane</keyword>
<dbReference type="Pfam" id="PF00005">
    <property type="entry name" value="ABC_tran"/>
    <property type="match status" value="2"/>
</dbReference>
<evidence type="ECO:0000259" key="11">
    <source>
        <dbReference type="PROSITE" id="PS50893"/>
    </source>
</evidence>
<evidence type="ECO:0000259" key="12">
    <source>
        <dbReference type="PROSITE" id="PS50929"/>
    </source>
</evidence>
<feature type="transmembrane region" description="Helical" evidence="10">
    <location>
        <begin position="966"/>
        <end position="984"/>
    </location>
</feature>